<feature type="chain" id="PRO_5013300486" description="TraB family protein" evidence="1">
    <location>
        <begin position="22"/>
        <end position="300"/>
    </location>
</feature>
<dbReference type="RefSeq" id="WP_132324113.1">
    <property type="nucleotide sequence ID" value="NZ_FWZT01000025.1"/>
</dbReference>
<dbReference type="AlphaFoldDB" id="A0A1Y6CRC9"/>
<dbReference type="STRING" id="1513793.SAMN06296036_12581"/>
<keyword evidence="3" id="KW-1185">Reference proteome</keyword>
<gene>
    <name evidence="2" type="ORF">SAMN06296036_12581</name>
</gene>
<dbReference type="PANTHER" id="PTHR40590:SF1">
    <property type="entry name" value="CYTOPLASMIC PROTEIN"/>
    <property type="match status" value="1"/>
</dbReference>
<dbReference type="OrthoDB" id="357294at2"/>
<protein>
    <recommendedName>
        <fullName evidence="4">TraB family protein</fullName>
    </recommendedName>
</protein>
<dbReference type="PANTHER" id="PTHR40590">
    <property type="entry name" value="CYTOPLASMIC PROTEIN-RELATED"/>
    <property type="match status" value="1"/>
</dbReference>
<accession>A0A1Y6CRC9</accession>
<dbReference type="InterPro" id="IPR047111">
    <property type="entry name" value="YbaP-like"/>
</dbReference>
<dbReference type="Pfam" id="PF01963">
    <property type="entry name" value="TraB_PrgY_gumN"/>
    <property type="match status" value="1"/>
</dbReference>
<proteinExistence type="predicted"/>
<evidence type="ECO:0000313" key="3">
    <source>
        <dbReference type="Proteomes" id="UP000192907"/>
    </source>
</evidence>
<name>A0A1Y6CRC9_9BACT</name>
<dbReference type="InterPro" id="IPR002816">
    <property type="entry name" value="TraB/PrgY/GumN_fam"/>
</dbReference>
<evidence type="ECO:0000313" key="2">
    <source>
        <dbReference type="EMBL" id="SMF70037.1"/>
    </source>
</evidence>
<dbReference type="EMBL" id="FWZT01000025">
    <property type="protein sequence ID" value="SMF70037.1"/>
    <property type="molecule type" value="Genomic_DNA"/>
</dbReference>
<keyword evidence="1" id="KW-0732">Signal</keyword>
<evidence type="ECO:0000256" key="1">
    <source>
        <dbReference type="SAM" id="SignalP"/>
    </source>
</evidence>
<organism evidence="2 3">
    <name type="scientific">Pseudobacteriovorax antillogorgiicola</name>
    <dbReference type="NCBI Taxonomy" id="1513793"/>
    <lineage>
        <taxon>Bacteria</taxon>
        <taxon>Pseudomonadati</taxon>
        <taxon>Bdellovibrionota</taxon>
        <taxon>Oligoflexia</taxon>
        <taxon>Oligoflexales</taxon>
        <taxon>Pseudobacteriovoracaceae</taxon>
        <taxon>Pseudobacteriovorax</taxon>
    </lineage>
</organism>
<dbReference type="CDD" id="cd14789">
    <property type="entry name" value="Tiki"/>
    <property type="match status" value="1"/>
</dbReference>
<feature type="signal peptide" evidence="1">
    <location>
        <begin position="1"/>
        <end position="21"/>
    </location>
</feature>
<dbReference type="Proteomes" id="UP000192907">
    <property type="component" value="Unassembled WGS sequence"/>
</dbReference>
<reference evidence="3" key="1">
    <citation type="submission" date="2017-04" db="EMBL/GenBank/DDBJ databases">
        <authorList>
            <person name="Varghese N."/>
            <person name="Submissions S."/>
        </authorList>
    </citation>
    <scope>NUCLEOTIDE SEQUENCE [LARGE SCALE GENOMIC DNA]</scope>
    <source>
        <strain evidence="3">RKEM611</strain>
    </source>
</reference>
<sequence length="300" mass="34194">MINTITLLLGFWLGLFSSSCATDTITPNVATPTSPPMGTPLLWEVRKPSYPKSYLFGTIHLGVHPDEVHPIVWQRLKRTKQVVLEADVLNADPSTIRNSVMLPRGKSMRKLIGNEDWQKLLKKVPHVPPSALDRMNAYGIINTLQAKAFKGQVSMDIEIHKLATESKKNLVFLETIDFQINLLKKLFTPQVLKEYLENDIQDQDTLKEFSDIYKQGDIEKLYQLVVNPPAKHMKMSPDKIKLLIDKRNRSWAAILDPLFRRDSTFVAVGAGHLSGKQGLLQLLKKRGFILSRYDPMQRRI</sequence>
<evidence type="ECO:0008006" key="4">
    <source>
        <dbReference type="Google" id="ProtNLM"/>
    </source>
</evidence>